<dbReference type="AlphaFoldDB" id="A0A3A4AEF9"/>
<feature type="domain" description="Glycosyltransferase subfamily 4-like N-terminal" evidence="5">
    <location>
        <begin position="27"/>
        <end position="144"/>
    </location>
</feature>
<feature type="domain" description="Glycosyl transferase family 1" evidence="4">
    <location>
        <begin position="176"/>
        <end position="303"/>
    </location>
</feature>
<dbReference type="PANTHER" id="PTHR12526:SF595">
    <property type="entry name" value="BLL5217 PROTEIN"/>
    <property type="match status" value="1"/>
</dbReference>
<dbReference type="InterPro" id="IPR001296">
    <property type="entry name" value="Glyco_trans_1"/>
</dbReference>
<dbReference type="OrthoDB" id="9809227at2"/>
<dbReference type="Gene3D" id="3.40.50.2000">
    <property type="entry name" value="Glycogen Phosphorylase B"/>
    <property type="match status" value="2"/>
</dbReference>
<dbReference type="PANTHER" id="PTHR12526">
    <property type="entry name" value="GLYCOSYLTRANSFERASE"/>
    <property type="match status" value="1"/>
</dbReference>
<protein>
    <submittedName>
        <fullName evidence="6">Glycosyltransferase family 4 protein</fullName>
    </submittedName>
</protein>
<dbReference type="RefSeq" id="WP_119929474.1">
    <property type="nucleotide sequence ID" value="NZ_QZEY01000013.1"/>
</dbReference>
<comment type="caution">
    <text evidence="6">The sequence shown here is derived from an EMBL/GenBank/DDBJ whole genome shotgun (WGS) entry which is preliminary data.</text>
</comment>
<evidence type="ECO:0000259" key="5">
    <source>
        <dbReference type="Pfam" id="PF13439"/>
    </source>
</evidence>
<dbReference type="Pfam" id="PF13439">
    <property type="entry name" value="Glyco_transf_4"/>
    <property type="match status" value="1"/>
</dbReference>
<dbReference type="CDD" id="cd03802">
    <property type="entry name" value="GT4_AviGT4-like"/>
    <property type="match status" value="1"/>
</dbReference>
<dbReference type="SUPFAM" id="SSF53756">
    <property type="entry name" value="UDP-Glycosyltransferase/glycogen phosphorylase"/>
    <property type="match status" value="1"/>
</dbReference>
<dbReference type="GO" id="GO:0016757">
    <property type="term" value="F:glycosyltransferase activity"/>
    <property type="evidence" value="ECO:0007669"/>
    <property type="project" value="UniProtKB-KW"/>
</dbReference>
<dbReference type="Pfam" id="PF00534">
    <property type="entry name" value="Glycos_transf_1"/>
    <property type="match status" value="1"/>
</dbReference>
<evidence type="ECO:0000256" key="2">
    <source>
        <dbReference type="ARBA" id="ARBA00022679"/>
    </source>
</evidence>
<gene>
    <name evidence="6" type="ORF">D5H75_27625</name>
</gene>
<dbReference type="Proteomes" id="UP000265768">
    <property type="component" value="Unassembled WGS sequence"/>
</dbReference>
<keyword evidence="1" id="KW-0328">Glycosyltransferase</keyword>
<feature type="compositionally biased region" description="Pro residues" evidence="3">
    <location>
        <begin position="373"/>
        <end position="382"/>
    </location>
</feature>
<accession>A0A3A4AEF9</accession>
<organism evidence="6 7">
    <name type="scientific">Bailinhaonella thermotolerans</name>
    <dbReference type="NCBI Taxonomy" id="1070861"/>
    <lineage>
        <taxon>Bacteria</taxon>
        <taxon>Bacillati</taxon>
        <taxon>Actinomycetota</taxon>
        <taxon>Actinomycetes</taxon>
        <taxon>Streptosporangiales</taxon>
        <taxon>Streptosporangiaceae</taxon>
        <taxon>Bailinhaonella</taxon>
    </lineage>
</organism>
<reference evidence="6 7" key="1">
    <citation type="submission" date="2018-09" db="EMBL/GenBank/DDBJ databases">
        <title>YIM 75507 draft genome.</title>
        <authorList>
            <person name="Tang S."/>
            <person name="Feng Y."/>
        </authorList>
    </citation>
    <scope>NUCLEOTIDE SEQUENCE [LARGE SCALE GENOMIC DNA]</scope>
    <source>
        <strain evidence="6 7">YIM 75507</strain>
    </source>
</reference>
<evidence type="ECO:0000256" key="3">
    <source>
        <dbReference type="SAM" id="MobiDB-lite"/>
    </source>
</evidence>
<sequence>MGDGVVGTGLRIAMVAPPWYGVPPQGYGGIEAMVADLVIGLHARGHEITLIGAGGTATPARFLRTFEDPPSTRIGESLPEAVQAAAAARLVAGLDVDLVHDHSLCGPVAARGRAIPTVATMHGPASGELLEYYRWLGDSVSLVAISRAQRARAPELNWAGTVHNAVQVGTFPVRVDKEDWVLWLGRFSPDKGVHQAIDVAREAGRRIVLAGKLSEPPEHEYFDRFVRPRLGPHAEYVGEADYHEKRELLSRARCLVFPIQWEEPFGIVMIEAMACGTPVVALGRGSVPEVVVDGRTGFIRRTEADLPAAVDRAHEIDPLACREHAERHFDVASMAERYERVYRDVLAARPARPDAAAARPRPAPHVTTRPHAAPAPPVVGTA</sequence>
<proteinExistence type="predicted"/>
<feature type="region of interest" description="Disordered" evidence="3">
    <location>
        <begin position="352"/>
        <end position="382"/>
    </location>
</feature>
<evidence type="ECO:0000259" key="4">
    <source>
        <dbReference type="Pfam" id="PF00534"/>
    </source>
</evidence>
<dbReference type="EMBL" id="QZEY01000013">
    <property type="protein sequence ID" value="RJL25114.1"/>
    <property type="molecule type" value="Genomic_DNA"/>
</dbReference>
<keyword evidence="2 6" id="KW-0808">Transferase</keyword>
<keyword evidence="7" id="KW-1185">Reference proteome</keyword>
<name>A0A3A4AEF9_9ACTN</name>
<evidence type="ECO:0000313" key="6">
    <source>
        <dbReference type="EMBL" id="RJL25114.1"/>
    </source>
</evidence>
<evidence type="ECO:0000313" key="7">
    <source>
        <dbReference type="Proteomes" id="UP000265768"/>
    </source>
</evidence>
<evidence type="ECO:0000256" key="1">
    <source>
        <dbReference type="ARBA" id="ARBA00022676"/>
    </source>
</evidence>
<dbReference type="InterPro" id="IPR028098">
    <property type="entry name" value="Glyco_trans_4-like_N"/>
</dbReference>